<gene>
    <name evidence="2" type="ORF">OG563_00315</name>
</gene>
<evidence type="ECO:0000256" key="1">
    <source>
        <dbReference type="SAM" id="MobiDB-lite"/>
    </source>
</evidence>
<accession>A0ABZ1YUP1</accession>
<reference evidence="2" key="1">
    <citation type="submission" date="2022-10" db="EMBL/GenBank/DDBJ databases">
        <title>The complete genomes of actinobacterial strains from the NBC collection.</title>
        <authorList>
            <person name="Joergensen T.S."/>
            <person name="Alvarez Arevalo M."/>
            <person name="Sterndorff E.B."/>
            <person name="Faurdal D."/>
            <person name="Vuksanovic O."/>
            <person name="Mourched A.-S."/>
            <person name="Charusanti P."/>
            <person name="Shaw S."/>
            <person name="Blin K."/>
            <person name="Weber T."/>
        </authorList>
    </citation>
    <scope>NUCLEOTIDE SEQUENCE</scope>
    <source>
        <strain evidence="2">NBC_01482</strain>
    </source>
</reference>
<sequence length="302" mass="32386">MDTPTPLQAHLLKAVQNLAYDNQQRLEHARHAGHESPPPEVLQQLRIGEGSREQLEDVALAVGVPKAWIDYVRAAGERGGQWLPGQVLLGSGQVDRTALTDALGIEVRGLQDMAGVAAAYTRRGELNVDAVARFRRVMGMTWQRLGAVSHALTLSEEERHQIWQRGAQHWSTAVAGKFAAHSDRQLAARWNQVAGTDFTAITMPVIVLQTAGITHDDITTQMPISPDHMVSLAADALTTLDRRSAQLTFTDPAREPNAAGINAAIEAAGLTGDPPAALEPADTTTDPTSASAVAEVDHGHDP</sequence>
<evidence type="ECO:0008006" key="4">
    <source>
        <dbReference type="Google" id="ProtNLM"/>
    </source>
</evidence>
<proteinExistence type="predicted"/>
<dbReference type="Proteomes" id="UP001432062">
    <property type="component" value="Chromosome"/>
</dbReference>
<evidence type="ECO:0000313" key="3">
    <source>
        <dbReference type="Proteomes" id="UP001432062"/>
    </source>
</evidence>
<feature type="compositionally biased region" description="Low complexity" evidence="1">
    <location>
        <begin position="280"/>
        <end position="294"/>
    </location>
</feature>
<keyword evidence="3" id="KW-1185">Reference proteome</keyword>
<feature type="region of interest" description="Disordered" evidence="1">
    <location>
        <begin position="265"/>
        <end position="302"/>
    </location>
</feature>
<name>A0ABZ1YUP1_9NOCA</name>
<organism evidence="2 3">
    <name type="scientific">Nocardia vinacea</name>
    <dbReference type="NCBI Taxonomy" id="96468"/>
    <lineage>
        <taxon>Bacteria</taxon>
        <taxon>Bacillati</taxon>
        <taxon>Actinomycetota</taxon>
        <taxon>Actinomycetes</taxon>
        <taxon>Mycobacteriales</taxon>
        <taxon>Nocardiaceae</taxon>
        <taxon>Nocardia</taxon>
    </lineage>
</organism>
<protein>
    <recommendedName>
        <fullName evidence="4">DUF222 domain-containing protein</fullName>
    </recommendedName>
</protein>
<evidence type="ECO:0000313" key="2">
    <source>
        <dbReference type="EMBL" id="WUV46743.1"/>
    </source>
</evidence>
<dbReference type="RefSeq" id="WP_329410763.1">
    <property type="nucleotide sequence ID" value="NZ_CP109441.1"/>
</dbReference>
<dbReference type="EMBL" id="CP109441">
    <property type="protein sequence ID" value="WUV46743.1"/>
    <property type="molecule type" value="Genomic_DNA"/>
</dbReference>